<proteinExistence type="predicted"/>
<comment type="caution">
    <text evidence="1">The sequence shown here is derived from an EMBL/GenBank/DDBJ whole genome shotgun (WGS) entry which is preliminary data.</text>
</comment>
<reference evidence="1" key="1">
    <citation type="journal article" date="2021" name="G3 (Bethesda)">
        <title>Genome and transcriptome analysis of the beet armyworm Spodoptera exigua reveals targets for pest control. .</title>
        <authorList>
            <person name="Simon S."/>
            <person name="Breeschoten T."/>
            <person name="Jansen H.J."/>
            <person name="Dirks R.P."/>
            <person name="Schranz M.E."/>
            <person name="Ros V.I.D."/>
        </authorList>
    </citation>
    <scope>NUCLEOTIDE SEQUENCE</scope>
    <source>
        <strain evidence="1">TB_SE_WUR_2020</strain>
    </source>
</reference>
<dbReference type="EMBL" id="JACEFF010000744">
    <property type="protein sequence ID" value="KAH9631817.1"/>
    <property type="molecule type" value="Genomic_DNA"/>
</dbReference>
<sequence>MSIRILPTQLVEEEKPAEEVVEDIPEEGTVEWLQYWHVLEGHLPTPIDVSITGCTFFKCPELKWYNFDVYPHKVKLTNTGYTCMLLGKIAYGGRLVSLNIMPTCPLLSTFSPS</sequence>
<dbReference type="Proteomes" id="UP000814243">
    <property type="component" value="Unassembled WGS sequence"/>
</dbReference>
<dbReference type="AlphaFoldDB" id="A0A922SBN5"/>
<gene>
    <name evidence="1" type="ORF">HF086_011065</name>
</gene>
<accession>A0A922SBN5</accession>
<evidence type="ECO:0000313" key="2">
    <source>
        <dbReference type="Proteomes" id="UP000814243"/>
    </source>
</evidence>
<name>A0A922SBN5_SPOEX</name>
<protein>
    <submittedName>
        <fullName evidence="1">Uncharacterized protein</fullName>
    </submittedName>
</protein>
<evidence type="ECO:0000313" key="1">
    <source>
        <dbReference type="EMBL" id="KAH9631817.1"/>
    </source>
</evidence>
<organism evidence="1 2">
    <name type="scientific">Spodoptera exigua</name>
    <name type="common">Beet armyworm</name>
    <name type="synonym">Noctua fulgens</name>
    <dbReference type="NCBI Taxonomy" id="7107"/>
    <lineage>
        <taxon>Eukaryota</taxon>
        <taxon>Metazoa</taxon>
        <taxon>Ecdysozoa</taxon>
        <taxon>Arthropoda</taxon>
        <taxon>Hexapoda</taxon>
        <taxon>Insecta</taxon>
        <taxon>Pterygota</taxon>
        <taxon>Neoptera</taxon>
        <taxon>Endopterygota</taxon>
        <taxon>Lepidoptera</taxon>
        <taxon>Glossata</taxon>
        <taxon>Ditrysia</taxon>
        <taxon>Noctuoidea</taxon>
        <taxon>Noctuidae</taxon>
        <taxon>Amphipyrinae</taxon>
        <taxon>Spodoptera</taxon>
    </lineage>
</organism>